<keyword evidence="8 10" id="KW-1133">Transmembrane helix</keyword>
<evidence type="ECO:0000256" key="4">
    <source>
        <dbReference type="ARBA" id="ARBA00022475"/>
    </source>
</evidence>
<comment type="subcellular location">
    <subcellularLocation>
        <location evidence="1 10">Cell inner membrane</location>
        <topology evidence="1 10">Single-pass membrane protein</topology>
        <orientation evidence="1 10">Periplasmic side</orientation>
    </subcellularLocation>
</comment>
<dbReference type="Proteomes" id="UP000494322">
    <property type="component" value="Unassembled WGS sequence"/>
</dbReference>
<keyword evidence="4 10" id="KW-1003">Cell membrane</keyword>
<evidence type="ECO:0000256" key="3">
    <source>
        <dbReference type="ARBA" id="ARBA00022448"/>
    </source>
</evidence>
<evidence type="ECO:0000256" key="8">
    <source>
        <dbReference type="ARBA" id="ARBA00022989"/>
    </source>
</evidence>
<feature type="transmembrane region" description="Helical" evidence="10">
    <location>
        <begin position="30"/>
        <end position="47"/>
    </location>
</feature>
<dbReference type="PANTHER" id="PTHR33446:SF2">
    <property type="entry name" value="PROTEIN TONB"/>
    <property type="match status" value="1"/>
</dbReference>
<dbReference type="GO" id="GO:0031992">
    <property type="term" value="F:energy transducer activity"/>
    <property type="evidence" value="ECO:0007669"/>
    <property type="project" value="InterPro"/>
</dbReference>
<evidence type="ECO:0000256" key="2">
    <source>
        <dbReference type="ARBA" id="ARBA00006555"/>
    </source>
</evidence>
<accession>A0A6J5J5A0</accession>
<evidence type="ECO:0000256" key="1">
    <source>
        <dbReference type="ARBA" id="ARBA00004383"/>
    </source>
</evidence>
<reference evidence="13 14" key="1">
    <citation type="submission" date="2020-04" db="EMBL/GenBank/DDBJ databases">
        <authorList>
            <person name="Depoorter E."/>
        </authorList>
    </citation>
    <scope>NUCLEOTIDE SEQUENCE [LARGE SCALE GENOMIC DNA]</scope>
    <source>
        <strain evidence="13 14">BCC0132</strain>
    </source>
</reference>
<evidence type="ECO:0000256" key="11">
    <source>
        <dbReference type="SAM" id="MobiDB-lite"/>
    </source>
</evidence>
<dbReference type="InterPro" id="IPR051045">
    <property type="entry name" value="TonB-dependent_transducer"/>
</dbReference>
<dbReference type="AlphaFoldDB" id="A0A6J5J5A0"/>
<keyword evidence="7 10" id="KW-0653">Protein transport</keyword>
<keyword evidence="6 10" id="KW-0812">Transmembrane</keyword>
<dbReference type="Pfam" id="PF03544">
    <property type="entry name" value="TonB_C"/>
    <property type="match status" value="1"/>
</dbReference>
<dbReference type="GO" id="GO:0015031">
    <property type="term" value="P:protein transport"/>
    <property type="evidence" value="ECO:0007669"/>
    <property type="project" value="UniProtKB-UniRule"/>
</dbReference>
<keyword evidence="10" id="KW-0735">Signal-anchor</keyword>
<evidence type="ECO:0000313" key="14">
    <source>
        <dbReference type="Proteomes" id="UP000494322"/>
    </source>
</evidence>
<dbReference type="GO" id="GO:0055085">
    <property type="term" value="P:transmembrane transport"/>
    <property type="evidence" value="ECO:0007669"/>
    <property type="project" value="InterPro"/>
</dbReference>
<keyword evidence="9 10" id="KW-0472">Membrane</keyword>
<evidence type="ECO:0000256" key="9">
    <source>
        <dbReference type="ARBA" id="ARBA00023136"/>
    </source>
</evidence>
<dbReference type="Gene3D" id="3.30.1150.10">
    <property type="match status" value="1"/>
</dbReference>
<dbReference type="InterPro" id="IPR037682">
    <property type="entry name" value="TonB_C"/>
</dbReference>
<feature type="compositionally biased region" description="Pro residues" evidence="11">
    <location>
        <begin position="76"/>
        <end position="99"/>
    </location>
</feature>
<evidence type="ECO:0000313" key="13">
    <source>
        <dbReference type="EMBL" id="CAB3966816.1"/>
    </source>
</evidence>
<evidence type="ECO:0000256" key="5">
    <source>
        <dbReference type="ARBA" id="ARBA00022519"/>
    </source>
</evidence>
<dbReference type="NCBIfam" id="TIGR01352">
    <property type="entry name" value="tonB_Cterm"/>
    <property type="match status" value="1"/>
</dbReference>
<evidence type="ECO:0000256" key="7">
    <source>
        <dbReference type="ARBA" id="ARBA00022927"/>
    </source>
</evidence>
<dbReference type="PROSITE" id="PS52015">
    <property type="entry name" value="TONB_CTD"/>
    <property type="match status" value="1"/>
</dbReference>
<dbReference type="EMBL" id="CABWIK020000011">
    <property type="protein sequence ID" value="CAB3966816.1"/>
    <property type="molecule type" value="Genomic_DNA"/>
</dbReference>
<dbReference type="GO" id="GO:0015891">
    <property type="term" value="P:siderophore transport"/>
    <property type="evidence" value="ECO:0007669"/>
    <property type="project" value="InterPro"/>
</dbReference>
<keyword evidence="5 10" id="KW-0997">Cell inner membrane</keyword>
<proteinExistence type="inferred from homology"/>
<dbReference type="InterPro" id="IPR006260">
    <property type="entry name" value="TonB/TolA_C"/>
</dbReference>
<name>A0A6J5J5A0_9BURK</name>
<dbReference type="GO" id="GO:0030288">
    <property type="term" value="C:outer membrane-bounded periplasmic space"/>
    <property type="evidence" value="ECO:0007669"/>
    <property type="project" value="InterPro"/>
</dbReference>
<dbReference type="PANTHER" id="PTHR33446">
    <property type="entry name" value="PROTEIN TONB-RELATED"/>
    <property type="match status" value="1"/>
</dbReference>
<feature type="domain" description="TonB C-terminal" evidence="12">
    <location>
        <begin position="163"/>
        <end position="254"/>
    </location>
</feature>
<evidence type="ECO:0000256" key="6">
    <source>
        <dbReference type="ARBA" id="ARBA00022692"/>
    </source>
</evidence>
<evidence type="ECO:0000256" key="10">
    <source>
        <dbReference type="RuleBase" id="RU362123"/>
    </source>
</evidence>
<dbReference type="PRINTS" id="PR01374">
    <property type="entry name" value="TONBPROTEIN"/>
</dbReference>
<organism evidence="13 14">
    <name type="scientific">Burkholderia cenocepacia</name>
    <dbReference type="NCBI Taxonomy" id="95486"/>
    <lineage>
        <taxon>Bacteria</taxon>
        <taxon>Pseudomonadati</taxon>
        <taxon>Pseudomonadota</taxon>
        <taxon>Betaproteobacteria</taxon>
        <taxon>Burkholderiales</taxon>
        <taxon>Burkholderiaceae</taxon>
        <taxon>Burkholderia</taxon>
        <taxon>Burkholderia cepacia complex</taxon>
    </lineage>
</organism>
<comment type="function">
    <text evidence="10">Interacts with outer membrane receptor proteins that carry out high-affinity binding and energy dependent uptake into the periplasmic space of specific substrates. It could act to transduce energy from the cytoplasmic membrane to specific energy-requiring processes in the outer membrane, resulting in the release into the periplasm of ligands bound by these outer membrane proteins.</text>
</comment>
<comment type="similarity">
    <text evidence="2 10">Belongs to the TonB family.</text>
</comment>
<sequence length="254" mass="26383">MDSSIVLPSREASGPAAAGRKVRIGYGRPVAIGVAVALHALLLVAFWKADVHLDLHAGKLASAGSSISVTLVNAPQPTPTPVPPRPPVKPVTRKPPVPHRAPVLATHHDAPRAAQVATPQAHEPDPPVPTPPAVQPVETGAKSAPSAQPAAAQMMALAGGQDAKSVAHVSCDIERPPYPALARRLGHEGKVVLRVTIGIDGRITEATTTESSGFEELDAAARAAMLAGHCKPYLENGTPIVVRALQPLEFRLDN</sequence>
<dbReference type="SUPFAM" id="SSF74653">
    <property type="entry name" value="TolA/TonB C-terminal domain"/>
    <property type="match status" value="1"/>
</dbReference>
<protein>
    <recommendedName>
        <fullName evidence="10">Protein TonB</fullName>
    </recommendedName>
</protein>
<keyword evidence="3 10" id="KW-0813">Transport</keyword>
<feature type="compositionally biased region" description="Low complexity" evidence="11">
    <location>
        <begin position="135"/>
        <end position="148"/>
    </location>
</feature>
<dbReference type="GO" id="GO:0098797">
    <property type="term" value="C:plasma membrane protein complex"/>
    <property type="evidence" value="ECO:0007669"/>
    <property type="project" value="TreeGrafter"/>
</dbReference>
<feature type="region of interest" description="Disordered" evidence="11">
    <location>
        <begin position="74"/>
        <end position="148"/>
    </location>
</feature>
<evidence type="ECO:0000259" key="12">
    <source>
        <dbReference type="PROSITE" id="PS52015"/>
    </source>
</evidence>
<dbReference type="InterPro" id="IPR003538">
    <property type="entry name" value="TonB"/>
</dbReference>
<gene>
    <name evidence="13" type="ORF">BCO9919_02436</name>
</gene>